<name>A0ABW2QS93_9NEIS</name>
<dbReference type="InterPro" id="IPR036388">
    <property type="entry name" value="WH-like_DNA-bd_sf"/>
</dbReference>
<gene>
    <name evidence="4" type="ORF">ACFQNF_00480</name>
</gene>
<keyword evidence="5" id="KW-1185">Reference proteome</keyword>
<dbReference type="Pfam" id="PF00072">
    <property type="entry name" value="Response_reg"/>
    <property type="match status" value="1"/>
</dbReference>
<protein>
    <submittedName>
        <fullName evidence="4">ANTAR domain-containing response regulator</fullName>
    </submittedName>
</protein>
<dbReference type="SUPFAM" id="SSF52172">
    <property type="entry name" value="CheY-like"/>
    <property type="match status" value="1"/>
</dbReference>
<dbReference type="InterPro" id="IPR008327">
    <property type="entry name" value="Sig_transdc_resp-reg_antiterm"/>
</dbReference>
<reference evidence="5" key="1">
    <citation type="journal article" date="2019" name="Int. J. Syst. Evol. Microbiol.">
        <title>The Global Catalogue of Microorganisms (GCM) 10K type strain sequencing project: providing services to taxonomists for standard genome sequencing and annotation.</title>
        <authorList>
            <consortium name="The Broad Institute Genomics Platform"/>
            <consortium name="The Broad Institute Genome Sequencing Center for Infectious Disease"/>
            <person name="Wu L."/>
            <person name="Ma J."/>
        </authorList>
    </citation>
    <scope>NUCLEOTIDE SEQUENCE [LARGE SCALE GENOMIC DNA]</scope>
    <source>
        <strain evidence="5">CCUG 62945</strain>
    </source>
</reference>
<comment type="caution">
    <text evidence="4">The sequence shown here is derived from an EMBL/GenBank/DDBJ whole genome shotgun (WGS) entry which is preliminary data.</text>
</comment>
<dbReference type="SMART" id="SM01012">
    <property type="entry name" value="ANTAR"/>
    <property type="match status" value="1"/>
</dbReference>
<comment type="caution">
    <text evidence="1">Lacks conserved residue(s) required for the propagation of feature annotation.</text>
</comment>
<dbReference type="InterPro" id="IPR005561">
    <property type="entry name" value="ANTAR"/>
</dbReference>
<accession>A0ABW2QS93</accession>
<sequence>MLRILLVNESPKSSKALGQALQDDAYTLLPELNSASCLWQEAKRSLPDLILINTRIPSQTLLEQLQAMRGTVPVLMLAEGLNQVQIQAALQAGVSHLIDGFAVEKLAGAVMMAFAQFEHSKALQQRISLLEQQLADRKVIDQAKGLLMDKRRLSEGEAYETLRRQAMKQGMKLGDVARQVLAMADLLG</sequence>
<dbReference type="InterPro" id="IPR001789">
    <property type="entry name" value="Sig_transdc_resp-reg_receiver"/>
</dbReference>
<dbReference type="PROSITE" id="PS50921">
    <property type="entry name" value="ANTAR"/>
    <property type="match status" value="1"/>
</dbReference>
<evidence type="ECO:0000256" key="1">
    <source>
        <dbReference type="PROSITE-ProRule" id="PRU00169"/>
    </source>
</evidence>
<dbReference type="PIRSF" id="PIRSF036382">
    <property type="entry name" value="RR_antiterm"/>
    <property type="match status" value="1"/>
</dbReference>
<dbReference type="PROSITE" id="PS50110">
    <property type="entry name" value="RESPONSE_REGULATORY"/>
    <property type="match status" value="1"/>
</dbReference>
<feature type="domain" description="ANTAR" evidence="3">
    <location>
        <begin position="120"/>
        <end position="181"/>
    </location>
</feature>
<dbReference type="InterPro" id="IPR011006">
    <property type="entry name" value="CheY-like_superfamily"/>
</dbReference>
<organism evidence="4 5">
    <name type="scientific">Iodobacter arcticus</name>
    <dbReference type="NCBI Taxonomy" id="590593"/>
    <lineage>
        <taxon>Bacteria</taxon>
        <taxon>Pseudomonadati</taxon>
        <taxon>Pseudomonadota</taxon>
        <taxon>Betaproteobacteria</taxon>
        <taxon>Neisseriales</taxon>
        <taxon>Chitinibacteraceae</taxon>
        <taxon>Iodobacter</taxon>
    </lineage>
</organism>
<dbReference type="EMBL" id="JBHTBQ010000001">
    <property type="protein sequence ID" value="MFC7418354.1"/>
    <property type="molecule type" value="Genomic_DNA"/>
</dbReference>
<proteinExistence type="predicted"/>
<feature type="domain" description="Response regulatory" evidence="2">
    <location>
        <begin position="3"/>
        <end position="114"/>
    </location>
</feature>
<dbReference type="Pfam" id="PF03861">
    <property type="entry name" value="ANTAR"/>
    <property type="match status" value="1"/>
</dbReference>
<evidence type="ECO:0000313" key="5">
    <source>
        <dbReference type="Proteomes" id="UP001596473"/>
    </source>
</evidence>
<dbReference type="RefSeq" id="WP_380185294.1">
    <property type="nucleotide sequence ID" value="NZ_JBHTBQ010000001.1"/>
</dbReference>
<dbReference type="Proteomes" id="UP001596473">
    <property type="component" value="Unassembled WGS sequence"/>
</dbReference>
<evidence type="ECO:0000259" key="3">
    <source>
        <dbReference type="PROSITE" id="PS50921"/>
    </source>
</evidence>
<evidence type="ECO:0000259" key="2">
    <source>
        <dbReference type="PROSITE" id="PS50110"/>
    </source>
</evidence>
<dbReference type="Gene3D" id="3.40.50.2300">
    <property type="match status" value="1"/>
</dbReference>
<evidence type="ECO:0000313" key="4">
    <source>
        <dbReference type="EMBL" id="MFC7418354.1"/>
    </source>
</evidence>
<dbReference type="Gene3D" id="1.10.10.10">
    <property type="entry name" value="Winged helix-like DNA-binding domain superfamily/Winged helix DNA-binding domain"/>
    <property type="match status" value="1"/>
</dbReference>